<keyword evidence="3" id="KW-1185">Reference proteome</keyword>
<dbReference type="Proteomes" id="UP000290572">
    <property type="component" value="Unassembled WGS sequence"/>
</dbReference>
<proteinExistence type="predicted"/>
<feature type="signal peptide" evidence="1">
    <location>
        <begin position="1"/>
        <end position="21"/>
    </location>
</feature>
<keyword evidence="1" id="KW-0732">Signal</keyword>
<organism evidence="2 3">
    <name type="scientific">Labeo rohita</name>
    <name type="common">Indian major carp</name>
    <name type="synonym">Cyprinus rohita</name>
    <dbReference type="NCBI Taxonomy" id="84645"/>
    <lineage>
        <taxon>Eukaryota</taxon>
        <taxon>Metazoa</taxon>
        <taxon>Chordata</taxon>
        <taxon>Craniata</taxon>
        <taxon>Vertebrata</taxon>
        <taxon>Euteleostomi</taxon>
        <taxon>Actinopterygii</taxon>
        <taxon>Neopterygii</taxon>
        <taxon>Teleostei</taxon>
        <taxon>Ostariophysi</taxon>
        <taxon>Cypriniformes</taxon>
        <taxon>Cyprinidae</taxon>
        <taxon>Labeoninae</taxon>
        <taxon>Labeonini</taxon>
        <taxon>Labeo</taxon>
    </lineage>
</organism>
<evidence type="ECO:0000313" key="3">
    <source>
        <dbReference type="Proteomes" id="UP000290572"/>
    </source>
</evidence>
<gene>
    <name evidence="2" type="ORF">ROHU_035095</name>
</gene>
<dbReference type="EMBL" id="QBIY01013589">
    <property type="protein sequence ID" value="RXN02291.1"/>
    <property type="molecule type" value="Genomic_DNA"/>
</dbReference>
<accession>A0A498L1H4</accession>
<comment type="caution">
    <text evidence="2">The sequence shown here is derived from an EMBL/GenBank/DDBJ whole genome shotgun (WGS) entry which is preliminary data.</text>
</comment>
<sequence length="198" mass="21366">MKQTAILFLITLSACAHTAFGDAEVNIKAPATVSLQEQSSDNITITLSSPLNTSVTVYFNITYKSRNVSLIILLPDEVVVPAGNVSVSFEVQAKGVGQVTAYLSSNNTHIKSCLRSGVTVERRGLWLDTGSKMAEVTDEEELDFILRSSDSSMADENEKPAVAPPVFVFQKDKAQKRSAEGSSAEDGEVKHISPFIVI</sequence>
<dbReference type="AlphaFoldDB" id="A0A498L1H4"/>
<dbReference type="PROSITE" id="PS51257">
    <property type="entry name" value="PROKAR_LIPOPROTEIN"/>
    <property type="match status" value="1"/>
</dbReference>
<reference evidence="2 3" key="1">
    <citation type="submission" date="2018-03" db="EMBL/GenBank/DDBJ databases">
        <title>Draft genome sequence of Rohu Carp (Labeo rohita).</title>
        <authorList>
            <person name="Das P."/>
            <person name="Kushwaha B."/>
            <person name="Joshi C.G."/>
            <person name="Kumar D."/>
            <person name="Nagpure N.S."/>
            <person name="Sahoo L."/>
            <person name="Das S.P."/>
            <person name="Bit A."/>
            <person name="Patnaik S."/>
            <person name="Meher P.K."/>
            <person name="Jayasankar P."/>
            <person name="Koringa P.G."/>
            <person name="Patel N.V."/>
            <person name="Hinsu A.T."/>
            <person name="Kumar R."/>
            <person name="Pandey M."/>
            <person name="Agarwal S."/>
            <person name="Srivastava S."/>
            <person name="Singh M."/>
            <person name="Iquebal M.A."/>
            <person name="Jaiswal S."/>
            <person name="Angadi U.B."/>
            <person name="Kumar N."/>
            <person name="Raza M."/>
            <person name="Shah T.M."/>
            <person name="Rai A."/>
            <person name="Jena J.K."/>
        </authorList>
    </citation>
    <scope>NUCLEOTIDE SEQUENCE [LARGE SCALE GENOMIC DNA]</scope>
    <source>
        <strain evidence="2">DASCIFA01</strain>
        <tissue evidence="2">Testis</tissue>
    </source>
</reference>
<evidence type="ECO:0000313" key="2">
    <source>
        <dbReference type="EMBL" id="RXN02291.1"/>
    </source>
</evidence>
<evidence type="ECO:0000256" key="1">
    <source>
        <dbReference type="SAM" id="SignalP"/>
    </source>
</evidence>
<protein>
    <submittedName>
        <fullName evidence="2">Cystinosin-like isoform X2</fullName>
    </submittedName>
</protein>
<name>A0A498L1H4_LABRO</name>
<dbReference type="STRING" id="84645.A0A498L1H4"/>
<feature type="chain" id="PRO_5019713275" evidence="1">
    <location>
        <begin position="22"/>
        <end position="198"/>
    </location>
</feature>